<evidence type="ECO:0000313" key="5">
    <source>
        <dbReference type="EMBL" id="MDE1462748.1"/>
    </source>
</evidence>
<dbReference type="RefSeq" id="WP_274689101.1">
    <property type="nucleotide sequence ID" value="NZ_JAPMOU010000014.1"/>
</dbReference>
<proteinExistence type="predicted"/>
<dbReference type="InterPro" id="IPR043128">
    <property type="entry name" value="Rev_trsase/Diguanyl_cyclase"/>
</dbReference>
<dbReference type="InterPro" id="IPR029787">
    <property type="entry name" value="Nucleotide_cyclase"/>
</dbReference>
<feature type="domain" description="EAL" evidence="3">
    <location>
        <begin position="332"/>
        <end position="586"/>
    </location>
</feature>
<reference evidence="5 6" key="1">
    <citation type="submission" date="2022-11" db="EMBL/GenBank/DDBJ databases">
        <title>Spartinivicinus poritis sp. nov., isolated from scleractinian coral Porites lutea.</title>
        <authorList>
            <person name="Zhang G."/>
            <person name="Cai L."/>
            <person name="Wei Q."/>
        </authorList>
    </citation>
    <scope>NUCLEOTIDE SEQUENCE [LARGE SCALE GENOMIC DNA]</scope>
    <source>
        <strain evidence="5 6">A2-2</strain>
    </source>
</reference>
<dbReference type="PANTHER" id="PTHR44757:SF2">
    <property type="entry name" value="BIOFILM ARCHITECTURE MAINTENANCE PROTEIN MBAA"/>
    <property type="match status" value="1"/>
</dbReference>
<dbReference type="SUPFAM" id="SSF52172">
    <property type="entry name" value="CheY-like"/>
    <property type="match status" value="1"/>
</dbReference>
<sequence>MKEFIVNCYEPNSKILMVEDNPSDALLFKTMIERASNNYISIDTVDTYAETLEKLDNNHYTAILLDLHLPDIDSFESPIKAIEQLSPELPVVILTGSADHSLPLKLIRLGVQDYLCKNEVTPSILMRSLRYAKERKEIQLELKKALKNQANQNELLKSIVRKDSLTNLPNRIYFFDFCKRALNLAKRQNTVMAVLYFDINGFKCINDTYGHSAGDQILKELGIRVTKALRKEDMLFRLSGDEFAIIAEHLHAEVQAYPIAKRVNEAISALPIKIGQYNIDVSISIGIAVYPDSQTVQELVKHADIAMYEAKHNSDHFACFYSKRLDNLNNRNIKIANLLPSGLRRKEFSVVYQPIINCLTGDCSGVEALIRWNNNELGDIPPEEFINIAENSIYGSTLCCYVIREASKLIKQLNGKYLPFISVAINVAARQFTNPTFFNNLINTIKEVNLPPEMLCIEITERQVIQNLKVCEVTLTKLKKYGIQIALDDYGTGFSSITHLKNLPFDKIKIDRSLISNLHKDAKNFALTDAIISMARHLDLTVVAEGVEHQEELETLIKIGCDEVQGFFLSKPITAHNLKETFADIGTEKKQNKEQVNGF</sequence>
<dbReference type="SUPFAM" id="SSF141868">
    <property type="entry name" value="EAL domain-like"/>
    <property type="match status" value="1"/>
</dbReference>
<protein>
    <submittedName>
        <fullName evidence="5">GGDEF domain-containing response regulator</fullName>
    </submittedName>
</protein>
<dbReference type="CDD" id="cd00156">
    <property type="entry name" value="REC"/>
    <property type="match status" value="1"/>
</dbReference>
<dbReference type="PROSITE" id="PS50883">
    <property type="entry name" value="EAL"/>
    <property type="match status" value="1"/>
</dbReference>
<comment type="caution">
    <text evidence="5">The sequence shown here is derived from an EMBL/GenBank/DDBJ whole genome shotgun (WGS) entry which is preliminary data.</text>
</comment>
<feature type="modified residue" description="4-aspartylphosphate" evidence="1">
    <location>
        <position position="66"/>
    </location>
</feature>
<gene>
    <name evidence="5" type="ORF">ORQ98_12295</name>
</gene>
<dbReference type="CDD" id="cd01949">
    <property type="entry name" value="GGDEF"/>
    <property type="match status" value="1"/>
</dbReference>
<dbReference type="Gene3D" id="3.20.20.450">
    <property type="entry name" value="EAL domain"/>
    <property type="match status" value="1"/>
</dbReference>
<dbReference type="Proteomes" id="UP001528823">
    <property type="component" value="Unassembled WGS sequence"/>
</dbReference>
<dbReference type="CDD" id="cd01948">
    <property type="entry name" value="EAL"/>
    <property type="match status" value="1"/>
</dbReference>
<dbReference type="Pfam" id="PF00990">
    <property type="entry name" value="GGDEF"/>
    <property type="match status" value="1"/>
</dbReference>
<dbReference type="EMBL" id="JAPMOU010000014">
    <property type="protein sequence ID" value="MDE1462748.1"/>
    <property type="molecule type" value="Genomic_DNA"/>
</dbReference>
<dbReference type="PROSITE" id="PS50110">
    <property type="entry name" value="RESPONSE_REGULATORY"/>
    <property type="match status" value="1"/>
</dbReference>
<evidence type="ECO:0000256" key="1">
    <source>
        <dbReference type="PROSITE-ProRule" id="PRU00169"/>
    </source>
</evidence>
<organism evidence="5 6">
    <name type="scientific">Spartinivicinus poritis</name>
    <dbReference type="NCBI Taxonomy" id="2994640"/>
    <lineage>
        <taxon>Bacteria</taxon>
        <taxon>Pseudomonadati</taxon>
        <taxon>Pseudomonadota</taxon>
        <taxon>Gammaproteobacteria</taxon>
        <taxon>Oceanospirillales</taxon>
        <taxon>Zooshikellaceae</taxon>
        <taxon>Spartinivicinus</taxon>
    </lineage>
</organism>
<dbReference type="InterPro" id="IPR001789">
    <property type="entry name" value="Sig_transdc_resp-reg_receiver"/>
</dbReference>
<keyword evidence="1" id="KW-0597">Phosphoprotein</keyword>
<dbReference type="PANTHER" id="PTHR44757">
    <property type="entry name" value="DIGUANYLATE CYCLASE DGCP"/>
    <property type="match status" value="1"/>
</dbReference>
<dbReference type="SMART" id="SM00267">
    <property type="entry name" value="GGDEF"/>
    <property type="match status" value="1"/>
</dbReference>
<dbReference type="InterPro" id="IPR011006">
    <property type="entry name" value="CheY-like_superfamily"/>
</dbReference>
<dbReference type="Gene3D" id="3.30.70.270">
    <property type="match status" value="1"/>
</dbReference>
<dbReference type="Pfam" id="PF00072">
    <property type="entry name" value="Response_reg"/>
    <property type="match status" value="1"/>
</dbReference>
<dbReference type="Pfam" id="PF00563">
    <property type="entry name" value="EAL"/>
    <property type="match status" value="1"/>
</dbReference>
<dbReference type="InterPro" id="IPR001633">
    <property type="entry name" value="EAL_dom"/>
</dbReference>
<name>A0ABT5UBD6_9GAMM</name>
<feature type="domain" description="GGDEF" evidence="4">
    <location>
        <begin position="190"/>
        <end position="323"/>
    </location>
</feature>
<accession>A0ABT5UBD6</accession>
<evidence type="ECO:0000259" key="2">
    <source>
        <dbReference type="PROSITE" id="PS50110"/>
    </source>
</evidence>
<dbReference type="Gene3D" id="3.40.50.2300">
    <property type="match status" value="1"/>
</dbReference>
<dbReference type="NCBIfam" id="TIGR00254">
    <property type="entry name" value="GGDEF"/>
    <property type="match status" value="1"/>
</dbReference>
<dbReference type="SMART" id="SM00448">
    <property type="entry name" value="REC"/>
    <property type="match status" value="1"/>
</dbReference>
<dbReference type="InterPro" id="IPR035919">
    <property type="entry name" value="EAL_sf"/>
</dbReference>
<evidence type="ECO:0000313" key="6">
    <source>
        <dbReference type="Proteomes" id="UP001528823"/>
    </source>
</evidence>
<evidence type="ECO:0000259" key="4">
    <source>
        <dbReference type="PROSITE" id="PS50887"/>
    </source>
</evidence>
<keyword evidence="6" id="KW-1185">Reference proteome</keyword>
<dbReference type="InterPro" id="IPR000160">
    <property type="entry name" value="GGDEF_dom"/>
</dbReference>
<feature type="domain" description="Response regulatory" evidence="2">
    <location>
        <begin position="14"/>
        <end position="132"/>
    </location>
</feature>
<dbReference type="SMART" id="SM00052">
    <property type="entry name" value="EAL"/>
    <property type="match status" value="1"/>
</dbReference>
<dbReference type="InterPro" id="IPR052155">
    <property type="entry name" value="Biofilm_reg_signaling"/>
</dbReference>
<evidence type="ECO:0000259" key="3">
    <source>
        <dbReference type="PROSITE" id="PS50883"/>
    </source>
</evidence>
<dbReference type="SUPFAM" id="SSF55073">
    <property type="entry name" value="Nucleotide cyclase"/>
    <property type="match status" value="1"/>
</dbReference>
<dbReference type="PROSITE" id="PS50887">
    <property type="entry name" value="GGDEF"/>
    <property type="match status" value="1"/>
</dbReference>